<evidence type="ECO:0000313" key="2">
    <source>
        <dbReference type="EMBL" id="NMR21408.1"/>
    </source>
</evidence>
<dbReference type="AlphaFoldDB" id="A0A7Y0QIN1"/>
<name>A0A7Y0QIN1_CELFI</name>
<comment type="caution">
    <text evidence="2">The sequence shown here is derived from an EMBL/GenBank/DDBJ whole genome shotgun (WGS) entry which is preliminary data.</text>
</comment>
<dbReference type="PANTHER" id="PTHR30363">
    <property type="entry name" value="HTH-TYPE TRANSCRIPTIONAL REGULATOR SRLR-RELATED"/>
    <property type="match status" value="1"/>
</dbReference>
<dbReference type="Gene3D" id="1.10.10.10">
    <property type="entry name" value="Winged helix-like DNA-binding domain superfamily/Winged helix DNA-binding domain"/>
    <property type="match status" value="1"/>
</dbReference>
<accession>A0A7Y0QIN1</accession>
<organism evidence="2 3">
    <name type="scientific">Cellulomonas fimi</name>
    <dbReference type="NCBI Taxonomy" id="1708"/>
    <lineage>
        <taxon>Bacteria</taxon>
        <taxon>Bacillati</taxon>
        <taxon>Actinomycetota</taxon>
        <taxon>Actinomycetes</taxon>
        <taxon>Micrococcales</taxon>
        <taxon>Cellulomonadaceae</taxon>
        <taxon>Cellulomonas</taxon>
    </lineage>
</organism>
<dbReference type="Proteomes" id="UP000562124">
    <property type="component" value="Unassembled WGS sequence"/>
</dbReference>
<dbReference type="InterPro" id="IPR036390">
    <property type="entry name" value="WH_DNA-bd_sf"/>
</dbReference>
<dbReference type="SUPFAM" id="SSF46785">
    <property type="entry name" value="Winged helix' DNA-binding domain"/>
    <property type="match status" value="1"/>
</dbReference>
<dbReference type="PANTHER" id="PTHR30363:SF28">
    <property type="entry name" value="TRANSCRIPTIONAL REGULATORY PROTEIN-RELATED"/>
    <property type="match status" value="1"/>
</dbReference>
<proteinExistence type="predicted"/>
<reference evidence="2 3" key="1">
    <citation type="submission" date="2020-04" db="EMBL/GenBank/DDBJ databases">
        <title>Sequencing and Assembly of C. fimi.</title>
        <authorList>
            <person name="Ramsey A.R."/>
        </authorList>
    </citation>
    <scope>NUCLEOTIDE SEQUENCE [LARGE SCALE GENOMIC DNA]</scope>
    <source>
        <strain evidence="2 3">SB</strain>
    </source>
</reference>
<keyword evidence="3" id="KW-1185">Reference proteome</keyword>
<sequence>MQSSARERSVAFAAPAPPESSETEASTRQRVLQLVASTGPVAAGDLAAELHLTTTGVRRHLGVLEASGQIAVHVAPGVGPARRGRPARRYVVTARGQAALSSSYSELASQALRYLAEVAGPTAVEAFAAARVSAAEARYAVELAAVGNDVAARAQVLARSLAADGFAASTRPVPGMAAIQLCQGHCPVQQIAAEFPQLCEAEAQAFSRLLGVHVQRLSTLASGGHVCTTNIPTTRTTVTGSTGTTAPGRTT</sequence>
<protein>
    <submittedName>
        <fullName evidence="2">HTH domain-containing protein</fullName>
    </submittedName>
</protein>
<gene>
    <name evidence="2" type="ORF">HIR71_14490</name>
</gene>
<feature type="region of interest" description="Disordered" evidence="1">
    <location>
        <begin position="1"/>
        <end position="26"/>
    </location>
</feature>
<dbReference type="InterPro" id="IPR036388">
    <property type="entry name" value="WH-like_DNA-bd_sf"/>
</dbReference>
<dbReference type="EMBL" id="JABCJJ010000034">
    <property type="protein sequence ID" value="NMR21408.1"/>
    <property type="molecule type" value="Genomic_DNA"/>
</dbReference>
<evidence type="ECO:0000256" key="1">
    <source>
        <dbReference type="SAM" id="MobiDB-lite"/>
    </source>
</evidence>
<dbReference type="InterPro" id="IPR050313">
    <property type="entry name" value="Carb_Metab_HTH_regulators"/>
</dbReference>
<dbReference type="Pfam" id="PF12840">
    <property type="entry name" value="HTH_20"/>
    <property type="match status" value="1"/>
</dbReference>
<evidence type="ECO:0000313" key="3">
    <source>
        <dbReference type="Proteomes" id="UP000562124"/>
    </source>
</evidence>